<evidence type="ECO:0000313" key="1">
    <source>
        <dbReference type="EMBL" id="SHN77171.1"/>
    </source>
</evidence>
<dbReference type="NCBIfam" id="TIGR01634">
    <property type="entry name" value="tail_P2_I"/>
    <property type="match status" value="1"/>
</dbReference>
<dbReference type="Pfam" id="PF09684">
    <property type="entry name" value="Tail_P2_I"/>
    <property type="match status" value="1"/>
</dbReference>
<gene>
    <name evidence="1" type="ORF">SAMN02745215_02851</name>
</gene>
<protein>
    <submittedName>
        <fullName evidence="1">Phage tail protein, P2 protein I family</fullName>
    </submittedName>
</protein>
<dbReference type="RefSeq" id="WP_072773223.1">
    <property type="nucleotide sequence ID" value="NZ_FRDN01000009.1"/>
</dbReference>
<proteinExistence type="predicted"/>
<sequence length="216" mass="24469">MNSLMDYSITDLLPDSLTKDAFLVALAEAVEIELKELYREAEMISNFYDVNRLPEILLNFVAHQKHVDFYDNALPIETKRRLVKESPYLHRIKGTPRAIEKAASTIFGRSKIDEWFDYNGDPFCFRISVESDKHGASEAELISLDKLINAYKNVRSHLDKISIYLASQGGMNFAGCALAGEHTIIYPWSTTKLEGKGNMRFGAGYQSMETTIIYPA</sequence>
<keyword evidence="2" id="KW-1185">Reference proteome</keyword>
<dbReference type="AlphaFoldDB" id="A0A1M7U2A5"/>
<organism evidence="1 2">
    <name type="scientific">Desulfitobacterium chlororespirans DSM 11544</name>
    <dbReference type="NCBI Taxonomy" id="1121395"/>
    <lineage>
        <taxon>Bacteria</taxon>
        <taxon>Bacillati</taxon>
        <taxon>Bacillota</taxon>
        <taxon>Clostridia</taxon>
        <taxon>Eubacteriales</taxon>
        <taxon>Desulfitobacteriaceae</taxon>
        <taxon>Desulfitobacterium</taxon>
    </lineage>
</organism>
<dbReference type="EMBL" id="FRDN01000009">
    <property type="protein sequence ID" value="SHN77171.1"/>
    <property type="molecule type" value="Genomic_DNA"/>
</dbReference>
<evidence type="ECO:0000313" key="2">
    <source>
        <dbReference type="Proteomes" id="UP000184010"/>
    </source>
</evidence>
<dbReference type="Proteomes" id="UP000184010">
    <property type="component" value="Unassembled WGS sequence"/>
</dbReference>
<dbReference type="STRING" id="1121395.SAMN02745215_02851"/>
<dbReference type="InterPro" id="IPR006521">
    <property type="entry name" value="Tail_protein_I"/>
</dbReference>
<name>A0A1M7U2A5_9FIRM</name>
<accession>A0A1M7U2A5</accession>
<reference evidence="2" key="1">
    <citation type="submission" date="2016-12" db="EMBL/GenBank/DDBJ databases">
        <authorList>
            <person name="Varghese N."/>
            <person name="Submissions S."/>
        </authorList>
    </citation>
    <scope>NUCLEOTIDE SEQUENCE [LARGE SCALE GENOMIC DNA]</scope>
    <source>
        <strain evidence="2">DSM 11544</strain>
    </source>
</reference>